<sequence length="96" mass="10901">MRISNIINRPIVTEKSTNLTKEGKFTFDVNRSASKGAIANDINRIYGVDVVDVRTYIMPGKQRRVSRTSRETARKLWKKAVVKLKEGQTIDMFGQG</sequence>
<name>A0A0G0X7T8_UNCKA</name>
<comment type="similarity">
    <text evidence="1 6 7">Belongs to the universal ribosomal protein uL23 family.</text>
</comment>
<evidence type="ECO:0000256" key="2">
    <source>
        <dbReference type="ARBA" id="ARBA00022730"/>
    </source>
</evidence>
<dbReference type="GO" id="GO:0005840">
    <property type="term" value="C:ribosome"/>
    <property type="evidence" value="ECO:0007669"/>
    <property type="project" value="UniProtKB-KW"/>
</dbReference>
<dbReference type="PANTHER" id="PTHR12059:SF5">
    <property type="entry name" value="LARGE RIBOSOMAL SUBUNIT PROTEIN UL23M"/>
    <property type="match status" value="1"/>
</dbReference>
<dbReference type="Proteomes" id="UP000034507">
    <property type="component" value="Unassembled WGS sequence"/>
</dbReference>
<keyword evidence="5 6" id="KW-0687">Ribonucleoprotein</keyword>
<gene>
    <name evidence="6" type="primary">rplW</name>
    <name evidence="8" type="ORF">UU77_C0028G0011</name>
</gene>
<dbReference type="InterPro" id="IPR013025">
    <property type="entry name" value="Ribosomal_uL23-like"/>
</dbReference>
<proteinExistence type="inferred from homology"/>
<dbReference type="GO" id="GO:0019843">
    <property type="term" value="F:rRNA binding"/>
    <property type="evidence" value="ECO:0007669"/>
    <property type="project" value="UniProtKB-UniRule"/>
</dbReference>
<evidence type="ECO:0000256" key="4">
    <source>
        <dbReference type="ARBA" id="ARBA00022980"/>
    </source>
</evidence>
<dbReference type="NCBIfam" id="NF004363">
    <property type="entry name" value="PRK05738.2-4"/>
    <property type="match status" value="1"/>
</dbReference>
<evidence type="ECO:0000256" key="6">
    <source>
        <dbReference type="HAMAP-Rule" id="MF_01369"/>
    </source>
</evidence>
<dbReference type="AlphaFoldDB" id="A0A0G0X7T8"/>
<keyword evidence="3 6" id="KW-0694">RNA-binding</keyword>
<dbReference type="InterPro" id="IPR012678">
    <property type="entry name" value="Ribosomal_uL23/eL15/eS24_sf"/>
</dbReference>
<accession>A0A0G0X7T8</accession>
<reference evidence="8 9" key="1">
    <citation type="journal article" date="2015" name="Nature">
        <title>rRNA introns, odd ribosomes, and small enigmatic genomes across a large radiation of phyla.</title>
        <authorList>
            <person name="Brown C.T."/>
            <person name="Hug L.A."/>
            <person name="Thomas B.C."/>
            <person name="Sharon I."/>
            <person name="Castelle C.J."/>
            <person name="Singh A."/>
            <person name="Wilkins M.J."/>
            <person name="Williams K.H."/>
            <person name="Banfield J.F."/>
        </authorList>
    </citation>
    <scope>NUCLEOTIDE SEQUENCE [LARGE SCALE GENOMIC DNA]</scope>
</reference>
<dbReference type="InterPro" id="IPR012677">
    <property type="entry name" value="Nucleotide-bd_a/b_plait_sf"/>
</dbReference>
<evidence type="ECO:0000313" key="8">
    <source>
        <dbReference type="EMBL" id="KKS20477.1"/>
    </source>
</evidence>
<dbReference type="GO" id="GO:0006412">
    <property type="term" value="P:translation"/>
    <property type="evidence" value="ECO:0007669"/>
    <property type="project" value="UniProtKB-UniRule"/>
</dbReference>
<dbReference type="PROSITE" id="PS00050">
    <property type="entry name" value="RIBOSOMAL_L23"/>
    <property type="match status" value="1"/>
</dbReference>
<dbReference type="Pfam" id="PF00276">
    <property type="entry name" value="Ribosomal_L23"/>
    <property type="match status" value="1"/>
</dbReference>
<comment type="function">
    <text evidence="6">One of the early assembly proteins it binds 23S rRNA. One of the proteins that surrounds the polypeptide exit tunnel on the outside of the ribosome. Forms the main docking site for trigger factor binding to the ribosome.</text>
</comment>
<comment type="subunit">
    <text evidence="6">Part of the 50S ribosomal subunit. Contacts protein L29, and trigger factor when it is bound to the ribosome.</text>
</comment>
<keyword evidence="4 6" id="KW-0689">Ribosomal protein</keyword>
<evidence type="ECO:0000256" key="1">
    <source>
        <dbReference type="ARBA" id="ARBA00006700"/>
    </source>
</evidence>
<evidence type="ECO:0000313" key="9">
    <source>
        <dbReference type="Proteomes" id="UP000034507"/>
    </source>
</evidence>
<dbReference type="SUPFAM" id="SSF54189">
    <property type="entry name" value="Ribosomal proteins S24e, L23 and L15e"/>
    <property type="match status" value="1"/>
</dbReference>
<dbReference type="EMBL" id="LCBX01000028">
    <property type="protein sequence ID" value="KKS20477.1"/>
    <property type="molecule type" value="Genomic_DNA"/>
</dbReference>
<evidence type="ECO:0000256" key="7">
    <source>
        <dbReference type="RuleBase" id="RU003934"/>
    </source>
</evidence>
<evidence type="ECO:0000256" key="3">
    <source>
        <dbReference type="ARBA" id="ARBA00022884"/>
    </source>
</evidence>
<dbReference type="InterPro" id="IPR001014">
    <property type="entry name" value="Ribosomal_uL23_CS"/>
</dbReference>
<keyword evidence="2 6" id="KW-0699">rRNA-binding</keyword>
<dbReference type="PANTHER" id="PTHR12059">
    <property type="entry name" value="RIBOSOMAL PROTEIN L23-RELATED"/>
    <property type="match status" value="1"/>
</dbReference>
<dbReference type="GO" id="GO:1990904">
    <property type="term" value="C:ribonucleoprotein complex"/>
    <property type="evidence" value="ECO:0007669"/>
    <property type="project" value="UniProtKB-KW"/>
</dbReference>
<dbReference type="GO" id="GO:0003735">
    <property type="term" value="F:structural constituent of ribosome"/>
    <property type="evidence" value="ECO:0007669"/>
    <property type="project" value="InterPro"/>
</dbReference>
<dbReference type="Gene3D" id="3.30.70.330">
    <property type="match status" value="1"/>
</dbReference>
<comment type="caution">
    <text evidence="8">The sequence shown here is derived from an EMBL/GenBank/DDBJ whole genome shotgun (WGS) entry which is preliminary data.</text>
</comment>
<protein>
    <recommendedName>
        <fullName evidence="6">Large ribosomal subunit protein uL23</fullName>
    </recommendedName>
</protein>
<organism evidence="8 9">
    <name type="scientific">candidate division WWE3 bacterium GW2011_GWC1_41_7</name>
    <dbReference type="NCBI Taxonomy" id="1619119"/>
    <lineage>
        <taxon>Bacteria</taxon>
        <taxon>Katanobacteria</taxon>
    </lineage>
</organism>
<evidence type="ECO:0000256" key="5">
    <source>
        <dbReference type="ARBA" id="ARBA00023274"/>
    </source>
</evidence>
<dbReference type="HAMAP" id="MF_01369_B">
    <property type="entry name" value="Ribosomal_uL23_B"/>
    <property type="match status" value="1"/>
</dbReference>